<keyword evidence="1" id="KW-0238">DNA-binding</keyword>
<dbReference type="SUPFAM" id="SSF46955">
    <property type="entry name" value="Putative DNA-binding domain"/>
    <property type="match status" value="1"/>
</dbReference>
<dbReference type="GO" id="GO:0003677">
    <property type="term" value="F:DNA binding"/>
    <property type="evidence" value="ECO:0007669"/>
    <property type="project" value="UniProtKB-KW"/>
</dbReference>
<dbReference type="PANTHER" id="PTHR30204">
    <property type="entry name" value="REDOX-CYCLING DRUG-SENSING TRANSCRIPTIONAL ACTIVATOR SOXR"/>
    <property type="match status" value="1"/>
</dbReference>
<dbReference type="SMART" id="SM00422">
    <property type="entry name" value="HTH_MERR"/>
    <property type="match status" value="1"/>
</dbReference>
<feature type="domain" description="HTH merR-type" evidence="2">
    <location>
        <begin position="1"/>
        <end position="69"/>
    </location>
</feature>
<protein>
    <submittedName>
        <fullName evidence="3">MerR family transcriptional regulator</fullName>
    </submittedName>
</protein>
<evidence type="ECO:0000259" key="2">
    <source>
        <dbReference type="PROSITE" id="PS50937"/>
    </source>
</evidence>
<name>A0A4R4ZT66_9ACTN</name>
<dbReference type="PANTHER" id="PTHR30204:SF93">
    <property type="entry name" value="HTH MERR-TYPE DOMAIN-CONTAINING PROTEIN"/>
    <property type="match status" value="1"/>
</dbReference>
<dbReference type="GO" id="GO:0003700">
    <property type="term" value="F:DNA-binding transcription factor activity"/>
    <property type="evidence" value="ECO:0007669"/>
    <property type="project" value="InterPro"/>
</dbReference>
<organism evidence="3 4">
    <name type="scientific">Actinomadura darangshiensis</name>
    <dbReference type="NCBI Taxonomy" id="705336"/>
    <lineage>
        <taxon>Bacteria</taxon>
        <taxon>Bacillati</taxon>
        <taxon>Actinomycetota</taxon>
        <taxon>Actinomycetes</taxon>
        <taxon>Streptosporangiales</taxon>
        <taxon>Thermomonosporaceae</taxon>
        <taxon>Actinomadura</taxon>
    </lineage>
</organism>
<dbReference type="InterPro" id="IPR000551">
    <property type="entry name" value="MerR-type_HTH_dom"/>
</dbReference>
<dbReference type="Proteomes" id="UP000295578">
    <property type="component" value="Unassembled WGS sequence"/>
</dbReference>
<reference evidence="3 4" key="1">
    <citation type="submission" date="2019-03" db="EMBL/GenBank/DDBJ databases">
        <title>Draft genome sequences of novel Actinobacteria.</title>
        <authorList>
            <person name="Sahin N."/>
            <person name="Ay H."/>
            <person name="Saygin H."/>
        </authorList>
    </citation>
    <scope>NUCLEOTIDE SEQUENCE [LARGE SCALE GENOMIC DNA]</scope>
    <source>
        <strain evidence="3 4">DSM 45941</strain>
    </source>
</reference>
<dbReference type="InterPro" id="IPR047057">
    <property type="entry name" value="MerR_fam"/>
</dbReference>
<dbReference type="OrthoDB" id="4569196at2"/>
<comment type="caution">
    <text evidence="3">The sequence shown here is derived from an EMBL/GenBank/DDBJ whole genome shotgun (WGS) entry which is preliminary data.</text>
</comment>
<dbReference type="RefSeq" id="WP_132205702.1">
    <property type="nucleotide sequence ID" value="NZ_SMKY01000449.1"/>
</dbReference>
<dbReference type="AlphaFoldDB" id="A0A4R4ZT66"/>
<accession>A0A4R4ZT66</accession>
<proteinExistence type="predicted"/>
<dbReference type="Gene3D" id="1.10.1660.10">
    <property type="match status" value="1"/>
</dbReference>
<dbReference type="PROSITE" id="PS50937">
    <property type="entry name" value="HTH_MERR_2"/>
    <property type="match status" value="1"/>
</dbReference>
<dbReference type="Pfam" id="PF13411">
    <property type="entry name" value="MerR_1"/>
    <property type="match status" value="1"/>
</dbReference>
<dbReference type="EMBL" id="SMKY01000449">
    <property type="protein sequence ID" value="TDD62271.1"/>
    <property type="molecule type" value="Genomic_DNA"/>
</dbReference>
<dbReference type="CDD" id="cd00592">
    <property type="entry name" value="HTH_MerR-like"/>
    <property type="match status" value="1"/>
</dbReference>
<keyword evidence="4" id="KW-1185">Reference proteome</keyword>
<gene>
    <name evidence="3" type="ORF">E1293_44210</name>
</gene>
<evidence type="ECO:0000313" key="4">
    <source>
        <dbReference type="Proteomes" id="UP000295578"/>
    </source>
</evidence>
<evidence type="ECO:0000256" key="1">
    <source>
        <dbReference type="ARBA" id="ARBA00023125"/>
    </source>
</evidence>
<sequence>MRSSELAALAGVTIRTLRHYHQIGILDEPERSVNGYRDYDVRHLVRLLRITRLTELGLPLAFLPEVLDDPQAAGALLDELDRRTAAEIERLTSRRATIAGLRSHGAMPDLPPDLAAFGPVISAIADVDAELAHREREQVVLLSHLLGEADMSTLAGALAQHDIFTPATADLVRRFAELGPDTPQEAIERLADDMAAHYRPLLENWPEIEFGADVTSALAAYGEHILNDQQHRVNQMFADRVTSGTASGNVPAHEVTRPADRS</sequence>
<dbReference type="InterPro" id="IPR009061">
    <property type="entry name" value="DNA-bd_dom_put_sf"/>
</dbReference>
<evidence type="ECO:0000313" key="3">
    <source>
        <dbReference type="EMBL" id="TDD62271.1"/>
    </source>
</evidence>